<dbReference type="Pfam" id="PF20465">
    <property type="entry name" value="MmeI_hel"/>
    <property type="match status" value="1"/>
</dbReference>
<evidence type="ECO:0000256" key="2">
    <source>
        <dbReference type="ARBA" id="ARBA00022603"/>
    </source>
</evidence>
<comment type="catalytic activity">
    <reaction evidence="4">
        <text>a 2'-deoxyadenosine in DNA + S-adenosyl-L-methionine = an N(6)-methyl-2'-deoxyadenosine in DNA + S-adenosyl-L-homocysteine + H(+)</text>
        <dbReference type="Rhea" id="RHEA:15197"/>
        <dbReference type="Rhea" id="RHEA-COMP:12418"/>
        <dbReference type="Rhea" id="RHEA-COMP:12419"/>
        <dbReference type="ChEBI" id="CHEBI:15378"/>
        <dbReference type="ChEBI" id="CHEBI:57856"/>
        <dbReference type="ChEBI" id="CHEBI:59789"/>
        <dbReference type="ChEBI" id="CHEBI:90615"/>
        <dbReference type="ChEBI" id="CHEBI:90616"/>
        <dbReference type="EC" id="2.1.1.72"/>
    </reaction>
</comment>
<evidence type="ECO:0000259" key="6">
    <source>
        <dbReference type="Pfam" id="PF20465"/>
    </source>
</evidence>
<dbReference type="GO" id="GO:0009007">
    <property type="term" value="F:site-specific DNA-methyltransferase (adenine-specific) activity"/>
    <property type="evidence" value="ECO:0007669"/>
    <property type="project" value="UniProtKB-EC"/>
</dbReference>
<dbReference type="Pfam" id="PF20464">
    <property type="entry name" value="MmeI_N"/>
    <property type="match status" value="1"/>
</dbReference>
<feature type="domain" description="MmeI-like DNA-methyltransferase" evidence="7">
    <location>
        <begin position="397"/>
        <end position="660"/>
    </location>
</feature>
<dbReference type="InterPro" id="IPR046816">
    <property type="entry name" value="MmeI_Mtase"/>
</dbReference>
<keyword evidence="3" id="KW-0808">Transferase</keyword>
<evidence type="ECO:0000313" key="8">
    <source>
        <dbReference type="EMBL" id="WEK38531.1"/>
    </source>
</evidence>
<dbReference type="InterPro" id="IPR029063">
    <property type="entry name" value="SAM-dependent_MTases_sf"/>
</dbReference>
<evidence type="ECO:0000259" key="5">
    <source>
        <dbReference type="Pfam" id="PF20464"/>
    </source>
</evidence>
<dbReference type="REBASE" id="965507">
    <property type="entry name" value="Bsp833ORF8175P"/>
</dbReference>
<evidence type="ECO:0000313" key="9">
    <source>
        <dbReference type="Proteomes" id="UP001213664"/>
    </source>
</evidence>
<dbReference type="EC" id="2.1.1.72" evidence="1"/>
<dbReference type="PRINTS" id="PR00507">
    <property type="entry name" value="N12N6MTFRASE"/>
</dbReference>
<dbReference type="EMBL" id="CP119326">
    <property type="protein sequence ID" value="WEK38531.1"/>
    <property type="molecule type" value="Genomic_DNA"/>
</dbReference>
<dbReference type="Pfam" id="PF20473">
    <property type="entry name" value="MmeI_Mtase"/>
    <property type="match status" value="1"/>
</dbReference>
<dbReference type="InterPro" id="IPR050953">
    <property type="entry name" value="N4_N6_ade-DNA_methylase"/>
</dbReference>
<dbReference type="InterPro" id="IPR046817">
    <property type="entry name" value="MmeI_N"/>
</dbReference>
<evidence type="ECO:0000256" key="4">
    <source>
        <dbReference type="ARBA" id="ARBA00047942"/>
    </source>
</evidence>
<dbReference type="PANTHER" id="PTHR33841:SF1">
    <property type="entry name" value="DNA METHYLTRANSFERASE A"/>
    <property type="match status" value="1"/>
</dbReference>
<reference evidence="8" key="1">
    <citation type="submission" date="2023-03" db="EMBL/GenBank/DDBJ databases">
        <title>Andean soil-derived lignocellulolytic bacterial consortium as a source of novel taxa and putative plastic-active enzymes.</title>
        <authorList>
            <person name="Diaz-Garcia L."/>
            <person name="Chuvochina M."/>
            <person name="Feuerriegel G."/>
            <person name="Bunk B."/>
            <person name="Sproer C."/>
            <person name="Streit W.R."/>
            <person name="Rodriguez L.M."/>
            <person name="Overmann J."/>
            <person name="Jimenez D.J."/>
        </authorList>
    </citation>
    <scope>NUCLEOTIDE SEQUENCE</scope>
    <source>
        <strain evidence="8">MAG 833</strain>
    </source>
</reference>
<organism evidence="8 9">
    <name type="scientific">Candidatus Brevundimonas colombiensis</name>
    <dbReference type="NCBI Taxonomy" id="3121376"/>
    <lineage>
        <taxon>Bacteria</taxon>
        <taxon>Pseudomonadati</taxon>
        <taxon>Pseudomonadota</taxon>
        <taxon>Alphaproteobacteria</taxon>
        <taxon>Caulobacterales</taxon>
        <taxon>Caulobacteraceae</taxon>
        <taxon>Brevundimonas</taxon>
    </lineage>
</organism>
<dbReference type="InterPro" id="IPR046819">
    <property type="entry name" value="MmeI_hel"/>
</dbReference>
<sequence>MNIDAFIAFWANTEGGAERANTAPYILGLLRALGLPPPDPAGATTLHNDYVFERAVRPSFHSGHPKRIDLYKRGCFLMEAKQSRLCGTSKLSPFGDLPNPSPLSHGPGWDTLIRNARAQAFAYVSMLPADHVAPPFVIICDVAHSFEVWADFSGTGRGYAPFPDRLGHRFTHADLARPEIQARLRAIWTDPHSLDPARIAAVVTREIADELSVISRRLEQQGVSAQDAAHFLMRCIFTIFIADVDLIPKPRLVEMLEGCVRSPARFAPMMEDMWTRFDQPARPKRFYSGFGDYLPHINGNLFADSRAFPLGAPEIRRLILAASKDWKDVEPAIFGSLLEHALEPTERRRLGAHYTPRRFVEHMVELTVMEVLRADWSQVQQSVEMACDEGDARGAVRLVKTFHQTLCRTRVLDPACGTGNFLYVALEQMKKLEGEVLQTLLDLGQSDTLALDTVDPHQFLGLELNPRAAAIADVVLWIGFLQQHYRNHTGHPSQPILKAHGNIRCTDAALDWDGAPAVVTGYHDGAPVQLWPNPRPATWPEAEFIVGNPPFIGGKDLRSRLDPGYAEALWAAHPRMNESADLVMYWWDQAADILTRPGATLRRFGFVTTNSITQVFQRRTVERWLDGPRPLSLIHAAPDHPWTKASRDSAAVRIAMTVVQAGRHDGTLLTRVSESALDTDEPVIELAVCSGRINADLTIGVDVTKALALKASSGLCSPGVKLHGSGFIVTKPLAISLGLGRRPGLERHIRPYRNGRDLTGRSRDAWVLDFFGLTADDLRLHFPEAYQHVVEQVKELRDDQGVLVGRDANRRACYRDNWWTFGEPRSDFRPAIEGLHRYIATVETAKHRVFQFLDAEILPDNKLIAFALDDAADLAILSSRTHTAWYLANAGKLGVYDRDAVYVKSRCFDPFPFPPRDETMRQRLREAGEALDAHRRAVLADHPDLTLTGLYNCLEQVRSGVPLDAKAEDVKQRGLILILRDLHDVVDRLTLGAYGWPDTLTEAQTVAHLVALNDERAAEERNGRVRWLRPAYQQPRSGLAPAQARSLSLVPLAAQTKRARPAFPKDRYEQPLAIQAALQTIGPVAPPELALRFSGGSRLEPRITRVLATLHRYGHVERLPDGRWITSRAA</sequence>
<feature type="domain" description="MmeI-like helicase spacer" evidence="6">
    <location>
        <begin position="227"/>
        <end position="302"/>
    </location>
</feature>
<evidence type="ECO:0000256" key="3">
    <source>
        <dbReference type="ARBA" id="ARBA00022679"/>
    </source>
</evidence>
<protein>
    <recommendedName>
        <fullName evidence="1">site-specific DNA-methyltransferase (adenine-specific)</fullName>
        <ecNumber evidence="1">2.1.1.72</ecNumber>
    </recommendedName>
</protein>
<accession>A0AAJ5WUK7</accession>
<dbReference type="Proteomes" id="UP001213664">
    <property type="component" value="Chromosome"/>
</dbReference>
<keyword evidence="2 8" id="KW-0489">Methyltransferase</keyword>
<name>A0AAJ5WUK7_9CAUL</name>
<dbReference type="GO" id="GO:0032259">
    <property type="term" value="P:methylation"/>
    <property type="evidence" value="ECO:0007669"/>
    <property type="project" value="UniProtKB-KW"/>
</dbReference>
<dbReference type="SUPFAM" id="SSF53335">
    <property type="entry name" value="S-adenosyl-L-methionine-dependent methyltransferases"/>
    <property type="match status" value="1"/>
</dbReference>
<evidence type="ECO:0000256" key="1">
    <source>
        <dbReference type="ARBA" id="ARBA00011900"/>
    </source>
</evidence>
<feature type="domain" description="MmeI-like N-terminal" evidence="5">
    <location>
        <begin position="1"/>
        <end position="221"/>
    </location>
</feature>
<evidence type="ECO:0000259" key="7">
    <source>
        <dbReference type="Pfam" id="PF20473"/>
    </source>
</evidence>
<dbReference type="AlphaFoldDB" id="A0AAJ5WUK7"/>
<dbReference type="Gene3D" id="3.40.50.150">
    <property type="entry name" value="Vaccinia Virus protein VP39"/>
    <property type="match status" value="1"/>
</dbReference>
<gene>
    <name evidence="8" type="ORF">P0Y50_08175</name>
</gene>
<proteinExistence type="predicted"/>
<dbReference type="PANTHER" id="PTHR33841">
    <property type="entry name" value="DNA METHYLTRANSFERASE YEEA-RELATED"/>
    <property type="match status" value="1"/>
</dbReference>